<evidence type="ECO:0000313" key="5">
    <source>
        <dbReference type="Proteomes" id="UP001380290"/>
    </source>
</evidence>
<evidence type="ECO:0000313" key="4">
    <source>
        <dbReference type="EMBL" id="MEJ5866115.1"/>
    </source>
</evidence>
<dbReference type="PANTHER" id="PTHR44845:SF7">
    <property type="entry name" value="PLIPASTATIN SYNTHASE SUBUNIT D"/>
    <property type="match status" value="1"/>
</dbReference>
<dbReference type="Gene3D" id="2.30.38.10">
    <property type="entry name" value="Luciferase, Domain 3"/>
    <property type="match status" value="1"/>
</dbReference>
<feature type="domain" description="AMP-dependent synthetase/ligase" evidence="3">
    <location>
        <begin position="1"/>
        <end position="170"/>
    </location>
</feature>
<keyword evidence="1" id="KW-0596">Phosphopantetheine</keyword>
<dbReference type="PANTHER" id="PTHR44845">
    <property type="entry name" value="CARRIER DOMAIN-CONTAINING PROTEIN"/>
    <property type="match status" value="1"/>
</dbReference>
<dbReference type="RefSeq" id="WP_339600735.1">
    <property type="nucleotide sequence ID" value="NZ_JBBHLC010000167.1"/>
</dbReference>
<evidence type="ECO:0000259" key="3">
    <source>
        <dbReference type="Pfam" id="PF00501"/>
    </source>
</evidence>
<dbReference type="SUPFAM" id="SSF56801">
    <property type="entry name" value="Acetyl-CoA synthetase-like"/>
    <property type="match status" value="1"/>
</dbReference>
<dbReference type="Proteomes" id="UP001380290">
    <property type="component" value="Unassembled WGS sequence"/>
</dbReference>
<accession>A0ABU8QZW3</accession>
<comment type="caution">
    <text evidence="4">The sequence shown here is derived from an EMBL/GenBank/DDBJ whole genome shotgun (WGS) entry which is preliminary data.</text>
</comment>
<dbReference type="InterPro" id="IPR000873">
    <property type="entry name" value="AMP-dep_synth/lig_dom"/>
</dbReference>
<proteinExistence type="predicted"/>
<name>A0ABU8QZW3_9PSED</name>
<evidence type="ECO:0000256" key="2">
    <source>
        <dbReference type="ARBA" id="ARBA00022553"/>
    </source>
</evidence>
<protein>
    <submittedName>
        <fullName evidence="4">AMP-binding protein</fullName>
    </submittedName>
</protein>
<dbReference type="Pfam" id="PF00501">
    <property type="entry name" value="AMP-binding"/>
    <property type="match status" value="1"/>
</dbReference>
<dbReference type="EMBL" id="JBBHLC010000167">
    <property type="protein sequence ID" value="MEJ5866115.1"/>
    <property type="molecule type" value="Genomic_DNA"/>
</dbReference>
<reference evidence="4 5" key="1">
    <citation type="submission" date="2024-02" db="EMBL/GenBank/DDBJ databases">
        <title>Identification of pathogenicity and growth-promoting function of Pseudomonas putida variant.</title>
        <authorList>
            <person name="Sun J."/>
        </authorList>
    </citation>
    <scope>NUCLEOTIDE SEQUENCE [LARGE SCALE GENOMIC DNA]</scope>
    <source>
        <strain evidence="4 5">A03</strain>
    </source>
</reference>
<gene>
    <name evidence="4" type="ORF">V7S98_23135</name>
</gene>
<sequence>DTVLQKTPFSFDVSVWEFFWPLMTGARLAVAGPGDHRDPARLVELIQQYQVTTLHFVPSMLQAFLTDAGVSNCKGLKRIVCSGEALPVDAQQQVFAKLPQAGLYNLYGPTEAAIDVTHWTCREEGADTVPIGQPIANLATYVLDSELNPVPTGVIGELYLGGEGLARGYHRRPGLTAERFATSPFGRGERL</sequence>
<feature type="non-terminal residue" evidence="4">
    <location>
        <position position="1"/>
    </location>
</feature>
<dbReference type="Gene3D" id="3.40.50.980">
    <property type="match status" value="1"/>
</dbReference>
<evidence type="ECO:0000256" key="1">
    <source>
        <dbReference type="ARBA" id="ARBA00022450"/>
    </source>
</evidence>
<organism evidence="4 5">
    <name type="scientific">Pseudomonas farsensis</name>
    <dbReference type="NCBI Taxonomy" id="2745492"/>
    <lineage>
        <taxon>Bacteria</taxon>
        <taxon>Pseudomonadati</taxon>
        <taxon>Pseudomonadota</taxon>
        <taxon>Gammaproteobacteria</taxon>
        <taxon>Pseudomonadales</taxon>
        <taxon>Pseudomonadaceae</taxon>
        <taxon>Pseudomonas</taxon>
    </lineage>
</organism>
<keyword evidence="2" id="KW-0597">Phosphoprotein</keyword>
<feature type="non-terminal residue" evidence="4">
    <location>
        <position position="191"/>
    </location>
</feature>
<keyword evidence="5" id="KW-1185">Reference proteome</keyword>